<accession>A0A8J6FK22</accession>
<dbReference type="AlphaFoldDB" id="A0A8J6FK22"/>
<reference evidence="1" key="1">
    <citation type="thesis" date="2020" institute="ProQuest LLC" country="789 East Eisenhower Parkway, Ann Arbor, MI, USA">
        <title>Comparative Genomics and Chromosome Evolution.</title>
        <authorList>
            <person name="Mudd A.B."/>
        </authorList>
    </citation>
    <scope>NUCLEOTIDE SEQUENCE</scope>
    <source>
        <strain evidence="1">HN-11 Male</strain>
        <tissue evidence="1">Kidney and liver</tissue>
    </source>
</reference>
<comment type="caution">
    <text evidence="1">The sequence shown here is derived from an EMBL/GenBank/DDBJ whole genome shotgun (WGS) entry which is preliminary data.</text>
</comment>
<keyword evidence="2" id="KW-1185">Reference proteome</keyword>
<organism evidence="1 2">
    <name type="scientific">Eleutherodactylus coqui</name>
    <name type="common">Puerto Rican coqui</name>
    <dbReference type="NCBI Taxonomy" id="57060"/>
    <lineage>
        <taxon>Eukaryota</taxon>
        <taxon>Metazoa</taxon>
        <taxon>Chordata</taxon>
        <taxon>Craniata</taxon>
        <taxon>Vertebrata</taxon>
        <taxon>Euteleostomi</taxon>
        <taxon>Amphibia</taxon>
        <taxon>Batrachia</taxon>
        <taxon>Anura</taxon>
        <taxon>Neobatrachia</taxon>
        <taxon>Hyloidea</taxon>
        <taxon>Eleutherodactylidae</taxon>
        <taxon>Eleutherodactylinae</taxon>
        <taxon>Eleutherodactylus</taxon>
        <taxon>Eleutherodactylus</taxon>
    </lineage>
</organism>
<dbReference type="Proteomes" id="UP000770717">
    <property type="component" value="Unassembled WGS sequence"/>
</dbReference>
<dbReference type="EMBL" id="WNTK01000003">
    <property type="protein sequence ID" value="KAG9488365.1"/>
    <property type="molecule type" value="Genomic_DNA"/>
</dbReference>
<sequence>MVVCMSDHCSMQFYCMKIAKRINLQLTHGGVSVYTTLLHLHTAFGVSRSWDYCASGNRVSNDQPGQWMGINVYKKDLKGFSHCNPLNLFSGRFR</sequence>
<evidence type="ECO:0000313" key="1">
    <source>
        <dbReference type="EMBL" id="KAG9488365.1"/>
    </source>
</evidence>
<name>A0A8J6FK22_ELECQ</name>
<evidence type="ECO:0000313" key="2">
    <source>
        <dbReference type="Proteomes" id="UP000770717"/>
    </source>
</evidence>
<proteinExistence type="predicted"/>
<gene>
    <name evidence="1" type="ORF">GDO78_007921</name>
</gene>
<protein>
    <submittedName>
        <fullName evidence="1">Uncharacterized protein</fullName>
    </submittedName>
</protein>